<comment type="caution">
    <text evidence="2">The sequence shown here is derived from an EMBL/GenBank/DDBJ whole genome shotgun (WGS) entry which is preliminary data.</text>
</comment>
<protein>
    <submittedName>
        <fullName evidence="2">Uncharacterized protein</fullName>
    </submittedName>
</protein>
<reference evidence="2" key="1">
    <citation type="submission" date="2012-01" db="EMBL/GenBank/DDBJ databases">
        <title>The Genome Sequence of Treponema denticola OTK.</title>
        <authorList>
            <consortium name="The Broad Institute Genome Sequencing Platform"/>
            <person name="Earl A."/>
            <person name="Ward D."/>
            <person name="Feldgarden M."/>
            <person name="Gevers D."/>
            <person name="Blanton J.M."/>
            <person name="Fenno C.J."/>
            <person name="Baranova O.V."/>
            <person name="Mathney J."/>
            <person name="Dewhirst F.E."/>
            <person name="Izard J."/>
            <person name="Young S.K."/>
            <person name="Zeng Q."/>
            <person name="Gargeya S."/>
            <person name="Fitzgerald M."/>
            <person name="Haas B."/>
            <person name="Abouelleil A."/>
            <person name="Alvarado L."/>
            <person name="Arachchi H.M."/>
            <person name="Berlin A."/>
            <person name="Chapman S.B."/>
            <person name="Gearin G."/>
            <person name="Goldberg J."/>
            <person name="Griggs A."/>
            <person name="Gujja S."/>
            <person name="Hansen M."/>
            <person name="Heiman D."/>
            <person name="Howarth C."/>
            <person name="Larimer J."/>
            <person name="Lui A."/>
            <person name="MacDonald P.J.P."/>
            <person name="McCowen C."/>
            <person name="Montmayeur A."/>
            <person name="Murphy C."/>
            <person name="Neiman D."/>
            <person name="Pearson M."/>
            <person name="Priest M."/>
            <person name="Roberts A."/>
            <person name="Saif S."/>
            <person name="Shea T."/>
            <person name="Sisk P."/>
            <person name="Stolte C."/>
            <person name="Sykes S."/>
            <person name="Wortman J."/>
            <person name="Nusbaum C."/>
            <person name="Birren B."/>
        </authorList>
    </citation>
    <scope>NUCLEOTIDE SEQUENCE [LARGE SCALE GENOMIC DNA]</scope>
    <source>
        <strain evidence="2">OTK</strain>
    </source>
</reference>
<proteinExistence type="predicted"/>
<dbReference type="HOGENOM" id="CLU_1767237_0_0_12"/>
<gene>
    <name evidence="2" type="ORF">HMPREF9723_00450</name>
</gene>
<evidence type="ECO:0000313" key="2">
    <source>
        <dbReference type="EMBL" id="EMB23312.1"/>
    </source>
</evidence>
<dbReference type="AlphaFoldDB" id="A0A0F6MPZ3"/>
<name>A0A0F6MPZ3_TREDN</name>
<accession>A0A0F6MPZ3</accession>
<sequence>MSKKYVVAEGFAFTSGGIILNEGDEITAENFGGNEDVFKAAIADKKIVESSELADEKKEDDKSSGKNPLEKLNKKELEDLAAKLNLETEGKKKEEIFASVKSFIGEYISKSAEASDEQIKEFAVIFGVEVEGKTKAEIVAALNELQK</sequence>
<feature type="region of interest" description="Disordered" evidence="1">
    <location>
        <begin position="51"/>
        <end position="71"/>
    </location>
</feature>
<dbReference type="PATRIC" id="fig|999434.4.peg.471"/>
<dbReference type="EMBL" id="AGDY01000004">
    <property type="protein sequence ID" value="EMB23312.1"/>
    <property type="molecule type" value="Genomic_DNA"/>
</dbReference>
<dbReference type="Proteomes" id="UP000011701">
    <property type="component" value="Chromosome"/>
</dbReference>
<evidence type="ECO:0000256" key="1">
    <source>
        <dbReference type="SAM" id="MobiDB-lite"/>
    </source>
</evidence>
<organism evidence="2">
    <name type="scientific">Treponema denticola OTK</name>
    <dbReference type="NCBI Taxonomy" id="999434"/>
    <lineage>
        <taxon>Bacteria</taxon>
        <taxon>Pseudomonadati</taxon>
        <taxon>Spirochaetota</taxon>
        <taxon>Spirochaetia</taxon>
        <taxon>Spirochaetales</taxon>
        <taxon>Treponemataceae</taxon>
        <taxon>Treponema</taxon>
    </lineage>
</organism>
<dbReference type="RefSeq" id="WP_002690691.1">
    <property type="nucleotide sequence ID" value="NZ_CM001797.1"/>
</dbReference>